<evidence type="ECO:0000259" key="1">
    <source>
        <dbReference type="Pfam" id="PF00668"/>
    </source>
</evidence>
<protein>
    <submittedName>
        <fullName evidence="2">Condensation domain-containing protein</fullName>
    </submittedName>
</protein>
<dbReference type="SUPFAM" id="SSF52777">
    <property type="entry name" value="CoA-dependent acyltransferases"/>
    <property type="match status" value="2"/>
</dbReference>
<name>A0ABT1GZD8_9NOCA</name>
<sequence>MMIDRLAHWTPARGAIVVVTPTAAALAAARTAPAHPTPPSLLQEGHLHGTAAVARRGGRHAVYLAATTEIDGSFDASALAEALRRFVIRHDGLRCWFDVTDGVVTRHLVAPDDVAFTVSPVADVDDFGWVRGGPELPGRVGARRFTEFVDTEFGQHASALDWPGFRVGAVVRDGGFTLFWFCDHALTDGVSQAMVLAEMADLYVSARDGTEPGPFSTAPPGSALAYAEAERSRAEQHGEGSPGLARWMDALRAHGRRMPHCAVDLGLAPGETAPVRGIRFDVLDTAGAQRFADVCRAHGAGVTAGIVAAVATVDHETTGASSWFGITALGDRDLAGVHLAQGWFCRFAPVSVDLSGTRTFTDVVERAAAACARGVEASYVPVGTVMAALVADGADPTEAMVTPQLLSYLDFRRFPLAGTAAYDRGMQTTGEGRTANASLWVNRDEHGMYLGTQTPDTPIAQERLAPYHRRLRDVFAEIAATGDRVLRTPGAATAVPETVAAGRTQGVGPRAGHDD</sequence>
<keyword evidence="3" id="KW-1185">Reference proteome</keyword>
<proteinExistence type="predicted"/>
<dbReference type="Gene3D" id="3.30.559.10">
    <property type="entry name" value="Chloramphenicol acetyltransferase-like domain"/>
    <property type="match status" value="1"/>
</dbReference>
<gene>
    <name evidence="2" type="ORF">LX12_001503</name>
</gene>
<evidence type="ECO:0000313" key="2">
    <source>
        <dbReference type="EMBL" id="MCP2160316.1"/>
    </source>
</evidence>
<dbReference type="InterPro" id="IPR001242">
    <property type="entry name" value="Condensation_dom"/>
</dbReference>
<organism evidence="2 3">
    <name type="scientific">Williamsia serinedens</name>
    <dbReference type="NCBI Taxonomy" id="391736"/>
    <lineage>
        <taxon>Bacteria</taxon>
        <taxon>Bacillati</taxon>
        <taxon>Actinomycetota</taxon>
        <taxon>Actinomycetes</taxon>
        <taxon>Mycobacteriales</taxon>
        <taxon>Nocardiaceae</taxon>
        <taxon>Williamsia</taxon>
    </lineage>
</organism>
<comment type="caution">
    <text evidence="2">The sequence shown here is derived from an EMBL/GenBank/DDBJ whole genome shotgun (WGS) entry which is preliminary data.</text>
</comment>
<dbReference type="Pfam" id="PF00668">
    <property type="entry name" value="Condensation"/>
    <property type="match status" value="1"/>
</dbReference>
<reference evidence="2 3" key="1">
    <citation type="submission" date="2022-06" db="EMBL/GenBank/DDBJ databases">
        <title>Genomic Encyclopedia of Archaeal and Bacterial Type Strains, Phase II (KMG-II): from individual species to whole genera.</title>
        <authorList>
            <person name="Goeker M."/>
        </authorList>
    </citation>
    <scope>NUCLEOTIDE SEQUENCE [LARGE SCALE GENOMIC DNA]</scope>
    <source>
        <strain evidence="2 3">DSM 45037</strain>
    </source>
</reference>
<dbReference type="EMBL" id="JAMTCG010000003">
    <property type="protein sequence ID" value="MCP2160316.1"/>
    <property type="molecule type" value="Genomic_DNA"/>
</dbReference>
<dbReference type="InterPro" id="IPR023213">
    <property type="entry name" value="CAT-like_dom_sf"/>
</dbReference>
<evidence type="ECO:0000313" key="3">
    <source>
        <dbReference type="Proteomes" id="UP001205740"/>
    </source>
</evidence>
<dbReference type="PANTHER" id="PTHR45527">
    <property type="entry name" value="NONRIBOSOMAL PEPTIDE SYNTHETASE"/>
    <property type="match status" value="1"/>
</dbReference>
<dbReference type="RefSeq" id="WP_253653929.1">
    <property type="nucleotide sequence ID" value="NZ_BAAAOE010000003.1"/>
</dbReference>
<feature type="domain" description="Condensation" evidence="1">
    <location>
        <begin position="60"/>
        <end position="391"/>
    </location>
</feature>
<dbReference type="Proteomes" id="UP001205740">
    <property type="component" value="Unassembled WGS sequence"/>
</dbReference>
<accession>A0ABT1GZD8</accession>
<dbReference type="Gene3D" id="3.30.559.30">
    <property type="entry name" value="Nonribosomal peptide synthetase, condensation domain"/>
    <property type="match status" value="1"/>
</dbReference>
<dbReference type="PANTHER" id="PTHR45527:SF1">
    <property type="entry name" value="FATTY ACID SYNTHASE"/>
    <property type="match status" value="1"/>
</dbReference>